<sequence length="231" mass="25883">MHDTRLSVTSRGSVPVSASERVSSGIMRDLEQQRLVPGQRLIETEIAQRFGVGRNAAREAIQRLAAMGIVDLSRNRSPSIRRLTLEETLDVLEVAEAMTALLARLAARNFDGLVHLPRMQAVLSEMSDCALSRDPDAFSRMRRRFYRALLDIAANGELDRHFGAMNMHIVYLQYRSSLLQDARFEDYRRICQAVITGDARSAEAAARQHVRRVRHLIQELSAAANAAASLE</sequence>
<evidence type="ECO:0000313" key="7">
    <source>
        <dbReference type="Proteomes" id="UP000070250"/>
    </source>
</evidence>
<dbReference type="InterPro" id="IPR008920">
    <property type="entry name" value="TF_FadR/GntR_C"/>
</dbReference>
<dbReference type="InterPro" id="IPR036388">
    <property type="entry name" value="WH-like_DNA-bd_sf"/>
</dbReference>
<dbReference type="InterPro" id="IPR011711">
    <property type="entry name" value="GntR_C"/>
</dbReference>
<dbReference type="InterPro" id="IPR036390">
    <property type="entry name" value="WH_DNA-bd_sf"/>
</dbReference>
<evidence type="ECO:0000256" key="1">
    <source>
        <dbReference type="ARBA" id="ARBA00023015"/>
    </source>
</evidence>
<keyword evidence="7" id="KW-1185">Reference proteome</keyword>
<dbReference type="SUPFAM" id="SSF48008">
    <property type="entry name" value="GntR ligand-binding domain-like"/>
    <property type="match status" value="1"/>
</dbReference>
<dbReference type="SMART" id="SM00895">
    <property type="entry name" value="FCD"/>
    <property type="match status" value="1"/>
</dbReference>
<dbReference type="GO" id="GO:0003677">
    <property type="term" value="F:DNA binding"/>
    <property type="evidence" value="ECO:0007669"/>
    <property type="project" value="UniProtKB-KW"/>
</dbReference>
<feature type="region of interest" description="Disordered" evidence="4">
    <location>
        <begin position="1"/>
        <end position="20"/>
    </location>
</feature>
<reference evidence="6 7" key="1">
    <citation type="submission" date="2015-06" db="EMBL/GenBank/DDBJ databases">
        <title>A Comprehensive Approach to Explore the Metabolic and Phylogenetic Diversity of Bacterial Steroid Degradation in the Environment: Testosterone as an Example.</title>
        <authorList>
            <person name="Yang F.-C."/>
            <person name="Chen Y.-L."/>
            <person name="Yu C.-P."/>
            <person name="Tang S.-L."/>
            <person name="Wang P.-H."/>
            <person name="Ismail W."/>
            <person name="Wang C.-H."/>
            <person name="Yang C.-Y."/>
            <person name="Chiang Y.-R."/>
        </authorList>
    </citation>
    <scope>NUCLEOTIDE SEQUENCE [LARGE SCALE GENOMIC DNA]</scope>
    <source>
        <strain evidence="6 7">DSM 18526</strain>
    </source>
</reference>
<dbReference type="STRING" id="465721.ACG33_07565"/>
<dbReference type="KEGG" id="sdf:ACG33_07565"/>
<keyword evidence="2" id="KW-0238">DNA-binding</keyword>
<dbReference type="SUPFAM" id="SSF46785">
    <property type="entry name" value="Winged helix' DNA-binding domain"/>
    <property type="match status" value="1"/>
</dbReference>
<evidence type="ECO:0000256" key="3">
    <source>
        <dbReference type="ARBA" id="ARBA00023163"/>
    </source>
</evidence>
<proteinExistence type="predicted"/>
<feature type="domain" description="HTH gntR-type" evidence="5">
    <location>
        <begin position="16"/>
        <end position="83"/>
    </location>
</feature>
<name>A0A127FBH9_STEDE</name>
<keyword evidence="1" id="KW-0805">Transcription regulation</keyword>
<dbReference type="Proteomes" id="UP000070250">
    <property type="component" value="Chromosome"/>
</dbReference>
<dbReference type="PROSITE" id="PS50949">
    <property type="entry name" value="HTH_GNTR"/>
    <property type="match status" value="1"/>
</dbReference>
<dbReference type="Pfam" id="PF00392">
    <property type="entry name" value="GntR"/>
    <property type="match status" value="1"/>
</dbReference>
<dbReference type="EMBL" id="CP011971">
    <property type="protein sequence ID" value="AMN46955.1"/>
    <property type="molecule type" value="Genomic_DNA"/>
</dbReference>
<dbReference type="GO" id="GO:0003700">
    <property type="term" value="F:DNA-binding transcription factor activity"/>
    <property type="evidence" value="ECO:0007669"/>
    <property type="project" value="InterPro"/>
</dbReference>
<dbReference type="Gene3D" id="1.20.120.530">
    <property type="entry name" value="GntR ligand-binding domain-like"/>
    <property type="match status" value="1"/>
</dbReference>
<evidence type="ECO:0000256" key="2">
    <source>
        <dbReference type="ARBA" id="ARBA00023125"/>
    </source>
</evidence>
<dbReference type="AlphaFoldDB" id="A0A127FBH9"/>
<keyword evidence="3" id="KW-0804">Transcription</keyword>
<evidence type="ECO:0000256" key="4">
    <source>
        <dbReference type="SAM" id="MobiDB-lite"/>
    </source>
</evidence>
<dbReference type="InterPro" id="IPR000524">
    <property type="entry name" value="Tscrpt_reg_HTH_GntR"/>
</dbReference>
<dbReference type="Pfam" id="PF07729">
    <property type="entry name" value="FCD"/>
    <property type="match status" value="1"/>
</dbReference>
<accession>A0A127FBH9</accession>
<evidence type="ECO:0000313" key="6">
    <source>
        <dbReference type="EMBL" id="AMN46955.1"/>
    </source>
</evidence>
<protein>
    <recommendedName>
        <fullName evidence="5">HTH gntR-type domain-containing protein</fullName>
    </recommendedName>
</protein>
<dbReference type="PANTHER" id="PTHR43537">
    <property type="entry name" value="TRANSCRIPTIONAL REGULATOR, GNTR FAMILY"/>
    <property type="match status" value="1"/>
</dbReference>
<organism evidence="6 7">
    <name type="scientific">Steroidobacter denitrificans</name>
    <dbReference type="NCBI Taxonomy" id="465721"/>
    <lineage>
        <taxon>Bacteria</taxon>
        <taxon>Pseudomonadati</taxon>
        <taxon>Pseudomonadota</taxon>
        <taxon>Gammaproteobacteria</taxon>
        <taxon>Steroidobacterales</taxon>
        <taxon>Steroidobacteraceae</taxon>
        <taxon>Steroidobacter</taxon>
    </lineage>
</organism>
<evidence type="ECO:0000259" key="5">
    <source>
        <dbReference type="PROSITE" id="PS50949"/>
    </source>
</evidence>
<feature type="compositionally biased region" description="Polar residues" evidence="4">
    <location>
        <begin position="1"/>
        <end position="12"/>
    </location>
</feature>
<gene>
    <name evidence="6" type="ORF">ACG33_07565</name>
</gene>
<dbReference type="SMART" id="SM00345">
    <property type="entry name" value="HTH_GNTR"/>
    <property type="match status" value="1"/>
</dbReference>
<dbReference type="Gene3D" id="1.10.10.10">
    <property type="entry name" value="Winged helix-like DNA-binding domain superfamily/Winged helix DNA-binding domain"/>
    <property type="match status" value="1"/>
</dbReference>
<dbReference type="PANTHER" id="PTHR43537:SF24">
    <property type="entry name" value="GLUCONATE OPERON TRANSCRIPTIONAL REPRESSOR"/>
    <property type="match status" value="1"/>
</dbReference>